<evidence type="ECO:0000313" key="2">
    <source>
        <dbReference type="EMBL" id="CAH0490187.1"/>
    </source>
</evidence>
<evidence type="ECO:0000256" key="1">
    <source>
        <dbReference type="SAM" id="MobiDB-lite"/>
    </source>
</evidence>
<gene>
    <name evidence="2" type="ORF">PFR001_LOCUS5546</name>
</gene>
<dbReference type="Proteomes" id="UP001157938">
    <property type="component" value="Unassembled WGS sequence"/>
</dbReference>
<evidence type="ECO:0000313" key="3">
    <source>
        <dbReference type="Proteomes" id="UP001157938"/>
    </source>
</evidence>
<evidence type="ECO:0008006" key="4">
    <source>
        <dbReference type="Google" id="ProtNLM"/>
    </source>
</evidence>
<reference evidence="2 3" key="1">
    <citation type="submission" date="2021-11" db="EMBL/GenBank/DDBJ databases">
        <authorList>
            <person name="Islam A."/>
            <person name="Islam S."/>
            <person name="Flora M.S."/>
            <person name="Rahman M."/>
            <person name="Ziaur R.M."/>
            <person name="Epstein J.H."/>
            <person name="Hassan M."/>
            <person name="Klassen M."/>
            <person name="Woodard K."/>
            <person name="Webb A."/>
            <person name="Webby R.J."/>
            <person name="El Zowalaty M.E."/>
        </authorList>
    </citation>
    <scope>NUCLEOTIDE SEQUENCE [LARGE SCALE GENOMIC DNA]</scope>
    <source>
        <strain evidence="2">Pf1</strain>
    </source>
</reference>
<protein>
    <recommendedName>
        <fullName evidence="4">EF-hand domain-containing protein</fullName>
    </recommendedName>
</protein>
<sequence length="674" mass="73438">MGEDQKLSGVFISKLTHTANAQRLLFELAAMQDLDSSLDSDLLNFDTLFASSNDEEVNNLWALTATSGICHDDDLLDVADLEPLSPMKDKTPIDQEQVQVQQEPLHNLGLTINTKLDNSSTKGRLAQFHNLKANGSPTSALPTRFALLSTTCVYEPGFTTSPRGKRRISQTHDTQIVDPQEDSEGEDGNGDEVADDENHEPFILSGADDYGLPVFTDAELSAMVESSLNTSSTSISCAALLSPRGLANEETSRSNPTFLDVANTLPISAEAGGTEHANSFVDNMLSTSYDNTQNFPEAQHRTIDLTGIANSSTAVPSYSIAAASPAMFAAEPVQSLNTTPVLPVSIAPNDAAGTPLDHFSPSGYAAAANEFLDSYSQHVQPFFLNPGAGLYQNQPTQTTTANAQFAMAMANPSVMDTMFKMNANYRVPADHGAGSVPPPTQVKAGATLKLRLPPSASAPVRGKGKRLAVTPDIADFKLVQIFHEFCDPMTKVLTPLRFQQLLLHHQITKDPASEFDSATDVSADVQKLFTVLDTKGVGLLDLERFMHSFQICNRCTEAKRRAHQALCASQGQTFTPTSLERQLMEDVAPVVVRVVPTSFEGHKVKSCDHYQWTWCEGFAKTGNEKCRGTNRHDKCPKYLANCTLWKHKLPPKSRKPRILLENVDSPTKKIKHFS</sequence>
<organism evidence="2 3">
    <name type="scientific">Peronospora farinosa</name>
    <dbReference type="NCBI Taxonomy" id="134698"/>
    <lineage>
        <taxon>Eukaryota</taxon>
        <taxon>Sar</taxon>
        <taxon>Stramenopiles</taxon>
        <taxon>Oomycota</taxon>
        <taxon>Peronosporomycetes</taxon>
        <taxon>Peronosporales</taxon>
        <taxon>Peronosporaceae</taxon>
        <taxon>Peronospora</taxon>
    </lineage>
</organism>
<feature type="region of interest" description="Disordered" evidence="1">
    <location>
        <begin position="159"/>
        <end position="197"/>
    </location>
</feature>
<feature type="compositionally biased region" description="Acidic residues" evidence="1">
    <location>
        <begin position="179"/>
        <end position="197"/>
    </location>
</feature>
<keyword evidence="3" id="KW-1185">Reference proteome</keyword>
<accession>A0ABN8C862</accession>
<proteinExistence type="predicted"/>
<name>A0ABN8C862_9STRA</name>
<comment type="caution">
    <text evidence="2">The sequence shown here is derived from an EMBL/GenBank/DDBJ whole genome shotgun (WGS) entry which is preliminary data.</text>
</comment>
<dbReference type="EMBL" id="CAKLBC010001216">
    <property type="protein sequence ID" value="CAH0490187.1"/>
    <property type="molecule type" value="Genomic_DNA"/>
</dbReference>